<reference evidence="1" key="1">
    <citation type="journal article" date="2014" name="Int. J. Syst. Evol. Microbiol.">
        <title>Complete genome sequence of Corynebacterium casei LMG S-19264T (=DSM 44701T), isolated from a smear-ripened cheese.</title>
        <authorList>
            <consortium name="US DOE Joint Genome Institute (JGI-PGF)"/>
            <person name="Walter F."/>
            <person name="Albersmeier A."/>
            <person name="Kalinowski J."/>
            <person name="Ruckert C."/>
        </authorList>
    </citation>
    <scope>NUCLEOTIDE SEQUENCE</scope>
    <source>
        <strain evidence="1">JCM 17820</strain>
    </source>
</reference>
<dbReference type="InterPro" id="IPR058985">
    <property type="entry name" value="Antitox_halobact"/>
</dbReference>
<reference evidence="1" key="2">
    <citation type="submission" date="2020-09" db="EMBL/GenBank/DDBJ databases">
        <authorList>
            <person name="Sun Q."/>
            <person name="Ohkuma M."/>
        </authorList>
    </citation>
    <scope>NUCLEOTIDE SEQUENCE</scope>
    <source>
        <strain evidence="1">JCM 17820</strain>
    </source>
</reference>
<accession>A0A830GMM3</accession>
<evidence type="ECO:0000313" key="2">
    <source>
        <dbReference type="Proteomes" id="UP000605784"/>
    </source>
</evidence>
<dbReference type="AlphaFoldDB" id="A0A830GMM3"/>
<dbReference type="Pfam" id="PF26044">
    <property type="entry name" value="Antitox_halo"/>
    <property type="match status" value="1"/>
</dbReference>
<evidence type="ECO:0000313" key="1">
    <source>
        <dbReference type="EMBL" id="GGN91945.1"/>
    </source>
</evidence>
<comment type="caution">
    <text evidence="1">The sequence shown here is derived from an EMBL/GenBank/DDBJ whole genome shotgun (WGS) entry which is preliminary data.</text>
</comment>
<organism evidence="1 2">
    <name type="scientific">Haloarcula pellucida</name>
    <dbReference type="NCBI Taxonomy" id="1427151"/>
    <lineage>
        <taxon>Archaea</taxon>
        <taxon>Methanobacteriati</taxon>
        <taxon>Methanobacteriota</taxon>
        <taxon>Stenosarchaea group</taxon>
        <taxon>Halobacteria</taxon>
        <taxon>Halobacteriales</taxon>
        <taxon>Haloarculaceae</taxon>
        <taxon>Haloarcula</taxon>
    </lineage>
</organism>
<proteinExistence type="predicted"/>
<name>A0A830GMM3_9EURY</name>
<protein>
    <submittedName>
        <fullName evidence="1">Uncharacterized protein</fullName>
    </submittedName>
</protein>
<dbReference type="Proteomes" id="UP000605784">
    <property type="component" value="Unassembled WGS sequence"/>
</dbReference>
<gene>
    <name evidence="1" type="ORF">GCM10009030_15580</name>
</gene>
<dbReference type="EMBL" id="BMOU01000002">
    <property type="protein sequence ID" value="GGN91945.1"/>
    <property type="molecule type" value="Genomic_DNA"/>
</dbReference>
<keyword evidence="2" id="KW-1185">Reference proteome</keyword>
<sequence length="70" mass="8263">MDLTGSRMNHATRTINRIRKQETYMATEEDTGDETSLDRVMNDIRREIVLQVAKADRDDHRDIYDALEHE</sequence>